<dbReference type="InParanoid" id="A0A1V9XAS8"/>
<protein>
    <submittedName>
        <fullName evidence="2">Neurogenic locus notch-like</fullName>
    </submittedName>
</protein>
<evidence type="ECO:0000256" key="1">
    <source>
        <dbReference type="SAM" id="MobiDB-lite"/>
    </source>
</evidence>
<dbReference type="OrthoDB" id="6427144at2759"/>
<feature type="compositionally biased region" description="Basic and acidic residues" evidence="1">
    <location>
        <begin position="215"/>
        <end position="224"/>
    </location>
</feature>
<feature type="compositionally biased region" description="Basic and acidic residues" evidence="1">
    <location>
        <begin position="336"/>
        <end position="345"/>
    </location>
</feature>
<dbReference type="AlphaFoldDB" id="A0A1V9XAS8"/>
<feature type="compositionally biased region" description="Low complexity" evidence="1">
    <location>
        <begin position="188"/>
        <end position="200"/>
    </location>
</feature>
<feature type="region of interest" description="Disordered" evidence="1">
    <location>
        <begin position="256"/>
        <end position="275"/>
    </location>
</feature>
<sequence>MRNRNERHNDTAKLLFFIRTTCFWTRCCCLGCVGFASSIDPPSPPAARYSVGSARPSLTPVSTSAVPANTQSLSPQPTQRDRTSSSSLLNRIRRQSIRAGSPTPQCTGGNALGRAKTGGAGGVASASSQQLSVASASASTATHNGGGSNSRQQSSTPIEEGTSNQFSLEDIVKRTTTSSGLASKKHSLNSTSDSDCNTNSAQRKPSLLHQPSFSERSKPEKNPETAKILASLVAPSQDTKRRMSLDEFIRLSERKLQHARRSTEDTTPGDVSDVSIASEASSMETSFMLAHHQVRPHSSIREHSLEHSNSSVEDPEGSSVSLLLARQPSTTTALHLRTDNSRDGDGFTSASENEQANKTNTTTSSRQPMRQYRLYNTRQSSQRETPTLVLSSRCATPRGSFDAHLSSTERASIDQAMSNLAGQTTGQTGNILAHVLAQTSGVNSGANVPGSPQKGALASGSPSHSAALEHQAT</sequence>
<evidence type="ECO:0000313" key="2">
    <source>
        <dbReference type="EMBL" id="OQR70644.1"/>
    </source>
</evidence>
<organism evidence="2 3">
    <name type="scientific">Tropilaelaps mercedesae</name>
    <dbReference type="NCBI Taxonomy" id="418985"/>
    <lineage>
        <taxon>Eukaryota</taxon>
        <taxon>Metazoa</taxon>
        <taxon>Ecdysozoa</taxon>
        <taxon>Arthropoda</taxon>
        <taxon>Chelicerata</taxon>
        <taxon>Arachnida</taxon>
        <taxon>Acari</taxon>
        <taxon>Parasitiformes</taxon>
        <taxon>Mesostigmata</taxon>
        <taxon>Gamasina</taxon>
        <taxon>Dermanyssoidea</taxon>
        <taxon>Laelapidae</taxon>
        <taxon>Tropilaelaps</taxon>
    </lineage>
</organism>
<comment type="caution">
    <text evidence="2">The sequence shown here is derived from an EMBL/GenBank/DDBJ whole genome shotgun (WGS) entry which is preliminary data.</text>
</comment>
<feature type="region of interest" description="Disordered" evidence="1">
    <location>
        <begin position="43"/>
        <end position="224"/>
    </location>
</feature>
<dbReference type="Proteomes" id="UP000192247">
    <property type="component" value="Unassembled WGS sequence"/>
</dbReference>
<feature type="region of interest" description="Disordered" evidence="1">
    <location>
        <begin position="291"/>
        <end position="368"/>
    </location>
</feature>
<feature type="compositionally biased region" description="Polar residues" evidence="1">
    <location>
        <begin position="59"/>
        <end position="89"/>
    </location>
</feature>
<feature type="non-terminal residue" evidence="2">
    <location>
        <position position="473"/>
    </location>
</feature>
<feature type="region of interest" description="Disordered" evidence="1">
    <location>
        <begin position="441"/>
        <end position="473"/>
    </location>
</feature>
<feature type="compositionally biased region" description="Polar residues" evidence="1">
    <location>
        <begin position="348"/>
        <end position="368"/>
    </location>
</feature>
<name>A0A1V9XAS8_9ACAR</name>
<dbReference type="EMBL" id="MNPL01016822">
    <property type="protein sequence ID" value="OQR70644.1"/>
    <property type="molecule type" value="Genomic_DNA"/>
</dbReference>
<accession>A0A1V9XAS8</accession>
<gene>
    <name evidence="2" type="ORF">BIW11_11498</name>
</gene>
<reference evidence="2 3" key="1">
    <citation type="journal article" date="2017" name="Gigascience">
        <title>Draft genome of the honey bee ectoparasitic mite, Tropilaelaps mercedesae, is shaped by the parasitic life history.</title>
        <authorList>
            <person name="Dong X."/>
            <person name="Armstrong S.D."/>
            <person name="Xia D."/>
            <person name="Makepeace B.L."/>
            <person name="Darby A.C."/>
            <person name="Kadowaki T."/>
        </authorList>
    </citation>
    <scope>NUCLEOTIDE SEQUENCE [LARGE SCALE GENOMIC DNA]</scope>
    <source>
        <strain evidence="2">Wuxi-XJTLU</strain>
    </source>
</reference>
<proteinExistence type="predicted"/>
<keyword evidence="3" id="KW-1185">Reference proteome</keyword>
<evidence type="ECO:0000313" key="3">
    <source>
        <dbReference type="Proteomes" id="UP000192247"/>
    </source>
</evidence>
<feature type="compositionally biased region" description="Low complexity" evidence="1">
    <location>
        <begin position="123"/>
        <end position="155"/>
    </location>
</feature>